<keyword evidence="1 5" id="KW-0963">Cytoplasm</keyword>
<gene>
    <name evidence="5" type="primary">darP</name>
    <name evidence="7" type="ORF">DSYM_04500</name>
</gene>
<name>A0A809S2G8_9PROT</name>
<evidence type="ECO:0000256" key="5">
    <source>
        <dbReference type="HAMAP-Rule" id="MF_00765"/>
    </source>
</evidence>
<protein>
    <recommendedName>
        <fullName evidence="5">Dual-action ribosomal maturation protein DarP</fullName>
    </recommendedName>
    <alternativeName>
        <fullName evidence="5">Large ribosomal subunit assembly factor DarP</fullName>
    </alternativeName>
</protein>
<dbReference type="EMBL" id="AP021857">
    <property type="protein sequence ID" value="BBO19751.1"/>
    <property type="molecule type" value="Genomic_DNA"/>
</dbReference>
<keyword evidence="3 5" id="KW-0699">rRNA-binding</keyword>
<organism evidence="7 8">
    <name type="scientific">Candidatus Desulfobacillus denitrificans</name>
    <dbReference type="NCBI Taxonomy" id="2608985"/>
    <lineage>
        <taxon>Bacteria</taxon>
        <taxon>Pseudomonadati</taxon>
        <taxon>Pseudomonadota</taxon>
        <taxon>Betaproteobacteria</taxon>
        <taxon>Candidatus Desulfobacillus</taxon>
    </lineage>
</organism>
<dbReference type="GO" id="GO:0005829">
    <property type="term" value="C:cytosol"/>
    <property type="evidence" value="ECO:0007669"/>
    <property type="project" value="TreeGrafter"/>
</dbReference>
<proteinExistence type="inferred from homology"/>
<dbReference type="InterPro" id="IPR023153">
    <property type="entry name" value="DarP_sf"/>
</dbReference>
<evidence type="ECO:0000256" key="1">
    <source>
        <dbReference type="ARBA" id="ARBA00022490"/>
    </source>
</evidence>
<keyword evidence="4 5" id="KW-0694">RNA-binding</keyword>
<dbReference type="CDD" id="cd16331">
    <property type="entry name" value="YjgA-like"/>
    <property type="match status" value="1"/>
</dbReference>
<dbReference type="PANTHER" id="PTHR38101:SF1">
    <property type="entry name" value="UPF0307 PROTEIN YJGA"/>
    <property type="match status" value="1"/>
</dbReference>
<evidence type="ECO:0000313" key="7">
    <source>
        <dbReference type="EMBL" id="BBO19751.1"/>
    </source>
</evidence>
<comment type="subcellular location">
    <subcellularLocation>
        <location evidence="5">Cytoplasm</location>
    </subcellularLocation>
    <text evidence="5">Associates with late stage pre-50S ribosomal subunits.</text>
</comment>
<dbReference type="PANTHER" id="PTHR38101">
    <property type="entry name" value="UPF0307 PROTEIN YJGA"/>
    <property type="match status" value="1"/>
</dbReference>
<dbReference type="PIRSF" id="PIRSF016183">
    <property type="entry name" value="UCP016183"/>
    <property type="match status" value="1"/>
</dbReference>
<reference evidence="7" key="1">
    <citation type="journal article" name="DNA Res.">
        <title>The physiological potential of anammox bacteria as revealed by their core genome structure.</title>
        <authorList>
            <person name="Okubo T."/>
            <person name="Toyoda A."/>
            <person name="Fukuhara K."/>
            <person name="Uchiyama I."/>
            <person name="Harigaya Y."/>
            <person name="Kuroiwa M."/>
            <person name="Suzuki T."/>
            <person name="Murakami Y."/>
            <person name="Suwa Y."/>
            <person name="Takami H."/>
        </authorList>
    </citation>
    <scope>NUCLEOTIDE SEQUENCE</scope>
    <source>
        <strain evidence="7">317325-3</strain>
    </source>
</reference>
<dbReference type="Gene3D" id="1.10.60.30">
    <property type="entry name" value="PSPTO4464-like domains"/>
    <property type="match status" value="2"/>
</dbReference>
<dbReference type="NCBIfam" id="NF003593">
    <property type="entry name" value="PRK05255.1-1"/>
    <property type="match status" value="1"/>
</dbReference>
<dbReference type="Proteomes" id="UP000662914">
    <property type="component" value="Chromosome"/>
</dbReference>
<evidence type="ECO:0000256" key="2">
    <source>
        <dbReference type="ARBA" id="ARBA00022517"/>
    </source>
</evidence>
<evidence type="ECO:0000256" key="6">
    <source>
        <dbReference type="SAM" id="MobiDB-lite"/>
    </source>
</evidence>
<dbReference type="HAMAP" id="MF_00765">
    <property type="entry name" value="DarP"/>
    <property type="match status" value="1"/>
</dbReference>
<comment type="similarity">
    <text evidence="5">Belongs to the DarP family.</text>
</comment>
<dbReference type="GO" id="GO:0043022">
    <property type="term" value="F:ribosome binding"/>
    <property type="evidence" value="ECO:0007669"/>
    <property type="project" value="UniProtKB-UniRule"/>
</dbReference>
<dbReference type="SUPFAM" id="SSF158710">
    <property type="entry name" value="PSPTO4464-like"/>
    <property type="match status" value="1"/>
</dbReference>
<dbReference type="AlphaFoldDB" id="A0A809S2G8"/>
<feature type="region of interest" description="Disordered" evidence="6">
    <location>
        <begin position="1"/>
        <end position="28"/>
    </location>
</feature>
<dbReference type="KEGG" id="ddz:DSYM_04500"/>
<comment type="function">
    <text evidence="5">Member of a network of 50S ribosomal subunit biogenesis factors which assembles along the 30S-50S interface, preventing incorrect 23S rRNA structures from forming. Promotes peptidyl transferase center (PTC) maturation.</text>
</comment>
<evidence type="ECO:0000256" key="4">
    <source>
        <dbReference type="ARBA" id="ARBA00022884"/>
    </source>
</evidence>
<evidence type="ECO:0000256" key="3">
    <source>
        <dbReference type="ARBA" id="ARBA00022730"/>
    </source>
</evidence>
<sequence>MKNLEDLESGGAAARPSKSQRKRDMHALQDMGAELVELPLERLARIEMPDDLRQALREAQRLTKHEARRRQMQYIGRLMRDVDPAPLREALDAVKGASAVETARQHRLEKLRERLLEDETVLTEIGAAHPGADITRLRQLRRGTLHEREAGKPPKHFRELFRLLRELENE</sequence>
<dbReference type="InterPro" id="IPR006839">
    <property type="entry name" value="DarP"/>
</dbReference>
<dbReference type="GO" id="GO:1902626">
    <property type="term" value="P:assembly of large subunit precursor of preribosome"/>
    <property type="evidence" value="ECO:0007669"/>
    <property type="project" value="UniProtKB-UniRule"/>
</dbReference>
<dbReference type="GO" id="GO:0019843">
    <property type="term" value="F:rRNA binding"/>
    <property type="evidence" value="ECO:0007669"/>
    <property type="project" value="UniProtKB-UniRule"/>
</dbReference>
<dbReference type="Pfam" id="PF04751">
    <property type="entry name" value="DarP"/>
    <property type="match status" value="1"/>
</dbReference>
<accession>A0A809S2G8</accession>
<evidence type="ECO:0000313" key="8">
    <source>
        <dbReference type="Proteomes" id="UP000662914"/>
    </source>
</evidence>
<keyword evidence="2 5" id="KW-0690">Ribosome biogenesis</keyword>